<evidence type="ECO:0000313" key="3">
    <source>
        <dbReference type="Proteomes" id="UP000054485"/>
    </source>
</evidence>
<keyword evidence="3" id="KW-1185">Reference proteome</keyword>
<protein>
    <submittedName>
        <fullName evidence="2">Uncharacterized protein</fullName>
    </submittedName>
</protein>
<feature type="region of interest" description="Disordered" evidence="1">
    <location>
        <begin position="1"/>
        <end position="152"/>
    </location>
</feature>
<dbReference type="AlphaFoldDB" id="A0A0C9ZU04"/>
<reference evidence="2 3" key="1">
    <citation type="submission" date="2014-04" db="EMBL/GenBank/DDBJ databases">
        <authorList>
            <consortium name="DOE Joint Genome Institute"/>
            <person name="Kuo A."/>
            <person name="Ruytinx J."/>
            <person name="Rineau F."/>
            <person name="Colpaert J."/>
            <person name="Kohler A."/>
            <person name="Nagy L.G."/>
            <person name="Floudas D."/>
            <person name="Copeland A."/>
            <person name="Barry K.W."/>
            <person name="Cichocki N."/>
            <person name="Veneault-Fourrey C."/>
            <person name="LaButti K."/>
            <person name="Lindquist E.A."/>
            <person name="Lipzen A."/>
            <person name="Lundell T."/>
            <person name="Morin E."/>
            <person name="Murat C."/>
            <person name="Sun H."/>
            <person name="Tunlid A."/>
            <person name="Henrissat B."/>
            <person name="Grigoriev I.V."/>
            <person name="Hibbett D.S."/>
            <person name="Martin F."/>
            <person name="Nordberg H.P."/>
            <person name="Cantor M.N."/>
            <person name="Hua S.X."/>
        </authorList>
    </citation>
    <scope>NUCLEOTIDE SEQUENCE [LARGE SCALE GENOMIC DNA]</scope>
    <source>
        <strain evidence="2 3">UH-Slu-Lm8-n1</strain>
    </source>
</reference>
<dbReference type="STRING" id="930992.A0A0C9ZU04"/>
<feature type="compositionally biased region" description="Basic and acidic residues" evidence="1">
    <location>
        <begin position="10"/>
        <end position="25"/>
    </location>
</feature>
<dbReference type="HOGENOM" id="CLU_1723549_0_0_1"/>
<feature type="compositionally biased region" description="Basic and acidic residues" evidence="1">
    <location>
        <begin position="40"/>
        <end position="62"/>
    </location>
</feature>
<dbReference type="EMBL" id="KN836104">
    <property type="protein sequence ID" value="KIK32816.1"/>
    <property type="molecule type" value="Genomic_DNA"/>
</dbReference>
<gene>
    <name evidence="2" type="ORF">CY34DRAFT_751960</name>
</gene>
<organism evidence="2 3">
    <name type="scientific">Suillus luteus UH-Slu-Lm8-n1</name>
    <dbReference type="NCBI Taxonomy" id="930992"/>
    <lineage>
        <taxon>Eukaryota</taxon>
        <taxon>Fungi</taxon>
        <taxon>Dikarya</taxon>
        <taxon>Basidiomycota</taxon>
        <taxon>Agaricomycotina</taxon>
        <taxon>Agaricomycetes</taxon>
        <taxon>Agaricomycetidae</taxon>
        <taxon>Boletales</taxon>
        <taxon>Suillineae</taxon>
        <taxon>Suillaceae</taxon>
        <taxon>Suillus</taxon>
    </lineage>
</organism>
<reference evidence="3" key="2">
    <citation type="submission" date="2015-01" db="EMBL/GenBank/DDBJ databases">
        <title>Evolutionary Origins and Diversification of the Mycorrhizal Mutualists.</title>
        <authorList>
            <consortium name="DOE Joint Genome Institute"/>
            <consortium name="Mycorrhizal Genomics Consortium"/>
            <person name="Kohler A."/>
            <person name="Kuo A."/>
            <person name="Nagy L.G."/>
            <person name="Floudas D."/>
            <person name="Copeland A."/>
            <person name="Barry K.W."/>
            <person name="Cichocki N."/>
            <person name="Veneault-Fourrey C."/>
            <person name="LaButti K."/>
            <person name="Lindquist E.A."/>
            <person name="Lipzen A."/>
            <person name="Lundell T."/>
            <person name="Morin E."/>
            <person name="Murat C."/>
            <person name="Riley R."/>
            <person name="Ohm R."/>
            <person name="Sun H."/>
            <person name="Tunlid A."/>
            <person name="Henrissat B."/>
            <person name="Grigoriev I.V."/>
            <person name="Hibbett D.S."/>
            <person name="Martin F."/>
        </authorList>
    </citation>
    <scope>NUCLEOTIDE SEQUENCE [LARGE SCALE GENOMIC DNA]</scope>
    <source>
        <strain evidence="3">UH-Slu-Lm8-n1</strain>
    </source>
</reference>
<dbReference type="Proteomes" id="UP000054485">
    <property type="component" value="Unassembled WGS sequence"/>
</dbReference>
<proteinExistence type="predicted"/>
<feature type="compositionally biased region" description="Basic and acidic residues" evidence="1">
    <location>
        <begin position="75"/>
        <end position="96"/>
    </location>
</feature>
<dbReference type="InParanoid" id="A0A0C9ZU04"/>
<name>A0A0C9ZU04_9AGAM</name>
<dbReference type="OrthoDB" id="2691885at2759"/>
<sequence>MADNPFSRKTGQEVKRNPFARKPELNKPIQKSESFFNKVEVAEKRPAAAKGKEKEKEKKDLSRQTTLFGLPSKPPAEKEKQAKKKIDAAPEAEEAKQSPPTESQAMDVETQDATLVDSSDPLDVQMGTQPLDMDDEPIEWPDSPPAATVDDD</sequence>
<evidence type="ECO:0000313" key="2">
    <source>
        <dbReference type="EMBL" id="KIK32816.1"/>
    </source>
</evidence>
<evidence type="ECO:0000256" key="1">
    <source>
        <dbReference type="SAM" id="MobiDB-lite"/>
    </source>
</evidence>
<accession>A0A0C9ZU04</accession>